<accession>A0A853AX93</accession>
<reference evidence="4 5" key="1">
    <citation type="submission" date="2020-07" db="EMBL/GenBank/DDBJ databases">
        <title>Sequencing the genomes of 1000 actinobacteria strains.</title>
        <authorList>
            <person name="Klenk H.-P."/>
        </authorList>
    </citation>
    <scope>NUCLEOTIDE SEQUENCE [LARGE SCALE GENOMIC DNA]</scope>
    <source>
        <strain evidence="4 5">DSM 104006</strain>
    </source>
</reference>
<evidence type="ECO:0000313" key="4">
    <source>
        <dbReference type="EMBL" id="NYI87267.1"/>
    </source>
</evidence>
<comment type="caution">
    <text evidence="4">The sequence shown here is derived from an EMBL/GenBank/DDBJ whole genome shotgun (WGS) entry which is preliminary data.</text>
</comment>
<dbReference type="PANTHER" id="PTHR30570:SF1">
    <property type="entry name" value="PHOSPHATE-BINDING PROTEIN PSTS"/>
    <property type="match status" value="1"/>
</dbReference>
<dbReference type="PANTHER" id="PTHR30570">
    <property type="entry name" value="PERIPLASMIC PHOSPHATE BINDING COMPONENT OF PHOSPHATE ABC TRANSPORTER"/>
    <property type="match status" value="1"/>
</dbReference>
<dbReference type="InterPro" id="IPR024370">
    <property type="entry name" value="PBP_domain"/>
</dbReference>
<gene>
    <name evidence="4" type="ORF">HNR02_000590</name>
</gene>
<keyword evidence="1" id="KW-0732">Signal</keyword>
<keyword evidence="2" id="KW-0812">Transmembrane</keyword>
<evidence type="ECO:0000259" key="3">
    <source>
        <dbReference type="Pfam" id="PF12849"/>
    </source>
</evidence>
<keyword evidence="2" id="KW-1133">Transmembrane helix</keyword>
<keyword evidence="5" id="KW-1185">Reference proteome</keyword>
<feature type="transmembrane region" description="Helical" evidence="2">
    <location>
        <begin position="210"/>
        <end position="229"/>
    </location>
</feature>
<dbReference type="Pfam" id="PF12849">
    <property type="entry name" value="PBP_like_2"/>
    <property type="match status" value="1"/>
</dbReference>
<evidence type="ECO:0000256" key="1">
    <source>
        <dbReference type="ARBA" id="ARBA00022729"/>
    </source>
</evidence>
<evidence type="ECO:0000313" key="5">
    <source>
        <dbReference type="Proteomes" id="UP000549616"/>
    </source>
</evidence>
<protein>
    <submittedName>
        <fullName evidence="4">ABC-type phosphate transport system substrate-binding protein</fullName>
    </submittedName>
</protein>
<feature type="transmembrane region" description="Helical" evidence="2">
    <location>
        <begin position="6"/>
        <end position="29"/>
    </location>
</feature>
<dbReference type="Gene3D" id="3.40.190.10">
    <property type="entry name" value="Periplasmic binding protein-like II"/>
    <property type="match status" value="2"/>
</dbReference>
<dbReference type="EMBL" id="JACCFK010000001">
    <property type="protein sequence ID" value="NYI87267.1"/>
    <property type="molecule type" value="Genomic_DNA"/>
</dbReference>
<keyword evidence="2" id="KW-0472">Membrane</keyword>
<dbReference type="AlphaFoldDB" id="A0A853AX93"/>
<dbReference type="Proteomes" id="UP000549616">
    <property type="component" value="Unassembled WGS sequence"/>
</dbReference>
<name>A0A853AX93_9PSEU</name>
<dbReference type="InterPro" id="IPR050811">
    <property type="entry name" value="Phosphate_ABC_transporter"/>
</dbReference>
<dbReference type="SUPFAM" id="SSF53850">
    <property type="entry name" value="Periplasmic binding protein-like II"/>
    <property type="match status" value="1"/>
</dbReference>
<sequence>MSNFPWETVLAVLALVVPILAFLWEFVLVGRKRLGYRVQVDTTARQEIAAENAGALQRMENENGKALVDPSFVLMRIENTGTTNIDEKDYAVLDNVRAGIRISFPERRVAGMVVTELSDDFLDQNFGDGSGLGVNNDFVDGSGRKVGIIELPRVPLNKGQHYKVLTVLERAGRSAKFPDPKVSAGIKGGVRNGAIRKTESRTGIPRWMTVLAYLLASIALAEPFVIGVATSDPPPLDCATGALTITGSTAFKPVLDEATAAYTATCPGAKFTIDMTGSSAGLEKLDQHQGTDMVAFSDGVKGNRSPLLLPRPIAFLLFTIVIHPDAGVGDLTAAQVRDVFAGRIRNWQEIGGRDQPVRIVDREALSGTRTTFEQQVLGAVEPGENSNDCVESKAPGASADVVRCRRADTKTLLDTVATTPGAIGYSELGAAANRADLATVRIDGLAATLEGADHGAYPFWQTEYAYTYGEPKADSVAASFLRYLTNQVGADIIRSHGDRPCAELANPVLCRPRA</sequence>
<evidence type="ECO:0000256" key="2">
    <source>
        <dbReference type="SAM" id="Phobius"/>
    </source>
</evidence>
<proteinExistence type="predicted"/>
<dbReference type="RefSeq" id="WP_179771690.1">
    <property type="nucleotide sequence ID" value="NZ_JACCFK010000001.1"/>
</dbReference>
<feature type="domain" description="PBP" evidence="3">
    <location>
        <begin position="239"/>
        <end position="486"/>
    </location>
</feature>
<organism evidence="4 5">
    <name type="scientific">Amycolatopsis endophytica</name>
    <dbReference type="NCBI Taxonomy" id="860233"/>
    <lineage>
        <taxon>Bacteria</taxon>
        <taxon>Bacillati</taxon>
        <taxon>Actinomycetota</taxon>
        <taxon>Actinomycetes</taxon>
        <taxon>Pseudonocardiales</taxon>
        <taxon>Pseudonocardiaceae</taxon>
        <taxon>Amycolatopsis</taxon>
    </lineage>
</organism>